<dbReference type="AlphaFoldDB" id="A0AAV9DAN9"/>
<evidence type="ECO:0000313" key="2">
    <source>
        <dbReference type="Proteomes" id="UP001180020"/>
    </source>
</evidence>
<reference evidence="1" key="1">
    <citation type="journal article" date="2023" name="Nat. Commun.">
        <title>Diploid and tetraploid genomes of Acorus and the evolution of monocots.</title>
        <authorList>
            <person name="Ma L."/>
            <person name="Liu K.W."/>
            <person name="Li Z."/>
            <person name="Hsiao Y.Y."/>
            <person name="Qi Y."/>
            <person name="Fu T."/>
            <person name="Tang G.D."/>
            <person name="Zhang D."/>
            <person name="Sun W.H."/>
            <person name="Liu D.K."/>
            <person name="Li Y."/>
            <person name="Chen G.Z."/>
            <person name="Liu X.D."/>
            <person name="Liao X.Y."/>
            <person name="Jiang Y.T."/>
            <person name="Yu X."/>
            <person name="Hao Y."/>
            <person name="Huang J."/>
            <person name="Zhao X.W."/>
            <person name="Ke S."/>
            <person name="Chen Y.Y."/>
            <person name="Wu W.L."/>
            <person name="Hsu J.L."/>
            <person name="Lin Y.F."/>
            <person name="Huang M.D."/>
            <person name="Li C.Y."/>
            <person name="Huang L."/>
            <person name="Wang Z.W."/>
            <person name="Zhao X."/>
            <person name="Zhong W.Y."/>
            <person name="Peng D.H."/>
            <person name="Ahmad S."/>
            <person name="Lan S."/>
            <person name="Zhang J.S."/>
            <person name="Tsai W.C."/>
            <person name="Van de Peer Y."/>
            <person name="Liu Z.J."/>
        </authorList>
    </citation>
    <scope>NUCLEOTIDE SEQUENCE</scope>
    <source>
        <strain evidence="1">CP</strain>
    </source>
</reference>
<dbReference type="PANTHER" id="PTHR10811">
    <property type="entry name" value="FRINGE-RELATED"/>
    <property type="match status" value="1"/>
</dbReference>
<dbReference type="InterPro" id="IPR006740">
    <property type="entry name" value="DUF604"/>
</dbReference>
<accession>A0AAV9DAN9</accession>
<name>A0AAV9DAN9_ACOCL</name>
<keyword evidence="2" id="KW-1185">Reference proteome</keyword>
<sequence>MVSANTSLLRPITRDIMRVEMRLARVVSETYRVGVEDDVRWFVIGDDDTVFFPENIVTVLSRYDWQEMHYVGGVSESVDMDVVLSYEMAHGGGGVAISRPLAAELTRIMDGCLGPHENLYGGDARLWACVLGSSMDIRGDASGLLAAHPPAPLVSLHHLDWVSPIDPRIPNRFDSLSPLLSAYRADPGRALQQTICYEKTKNWSVSVSWAYTAHIHPWIVQPWELLIPTRTFTTWSNSSDDGPFTFNTRPVGRDPCERPLVYFLDRVEEVEGGPVVTTTYSRFRPGKSVGGPGLERL</sequence>
<protein>
    <submittedName>
        <fullName evidence="1">Uncharacterized protein</fullName>
    </submittedName>
</protein>
<gene>
    <name evidence="1" type="ORF">QJS10_CPB14g00672</name>
</gene>
<reference evidence="1" key="2">
    <citation type="submission" date="2023-06" db="EMBL/GenBank/DDBJ databases">
        <authorList>
            <person name="Ma L."/>
            <person name="Liu K.-W."/>
            <person name="Li Z."/>
            <person name="Hsiao Y.-Y."/>
            <person name="Qi Y."/>
            <person name="Fu T."/>
            <person name="Tang G."/>
            <person name="Zhang D."/>
            <person name="Sun W.-H."/>
            <person name="Liu D.-K."/>
            <person name="Li Y."/>
            <person name="Chen G.-Z."/>
            <person name="Liu X.-D."/>
            <person name="Liao X.-Y."/>
            <person name="Jiang Y.-T."/>
            <person name="Yu X."/>
            <person name="Hao Y."/>
            <person name="Huang J."/>
            <person name="Zhao X.-W."/>
            <person name="Ke S."/>
            <person name="Chen Y.-Y."/>
            <person name="Wu W.-L."/>
            <person name="Hsu J.-L."/>
            <person name="Lin Y.-F."/>
            <person name="Huang M.-D."/>
            <person name="Li C.-Y."/>
            <person name="Huang L."/>
            <person name="Wang Z.-W."/>
            <person name="Zhao X."/>
            <person name="Zhong W.-Y."/>
            <person name="Peng D.-H."/>
            <person name="Ahmad S."/>
            <person name="Lan S."/>
            <person name="Zhang J.-S."/>
            <person name="Tsai W.-C."/>
            <person name="Van De Peer Y."/>
            <person name="Liu Z.-J."/>
        </authorList>
    </citation>
    <scope>NUCLEOTIDE SEQUENCE</scope>
    <source>
        <strain evidence="1">CP</strain>
        <tissue evidence="1">Leaves</tissue>
    </source>
</reference>
<dbReference type="Proteomes" id="UP001180020">
    <property type="component" value="Unassembled WGS sequence"/>
</dbReference>
<dbReference type="Gene3D" id="3.90.550.50">
    <property type="match status" value="1"/>
</dbReference>
<proteinExistence type="predicted"/>
<evidence type="ECO:0000313" key="1">
    <source>
        <dbReference type="EMBL" id="KAK1297956.1"/>
    </source>
</evidence>
<dbReference type="Pfam" id="PF04646">
    <property type="entry name" value="DUF604"/>
    <property type="match status" value="1"/>
</dbReference>
<comment type="caution">
    <text evidence="1">The sequence shown here is derived from an EMBL/GenBank/DDBJ whole genome shotgun (WGS) entry which is preliminary data.</text>
</comment>
<organism evidence="1 2">
    <name type="scientific">Acorus calamus</name>
    <name type="common">Sweet flag</name>
    <dbReference type="NCBI Taxonomy" id="4465"/>
    <lineage>
        <taxon>Eukaryota</taxon>
        <taxon>Viridiplantae</taxon>
        <taxon>Streptophyta</taxon>
        <taxon>Embryophyta</taxon>
        <taxon>Tracheophyta</taxon>
        <taxon>Spermatophyta</taxon>
        <taxon>Magnoliopsida</taxon>
        <taxon>Liliopsida</taxon>
        <taxon>Acoraceae</taxon>
        <taxon>Acorus</taxon>
    </lineage>
</organism>
<dbReference type="EMBL" id="JAUJYO010000014">
    <property type="protein sequence ID" value="KAK1297956.1"/>
    <property type="molecule type" value="Genomic_DNA"/>
</dbReference>